<feature type="transmembrane region" description="Helical" evidence="10">
    <location>
        <begin position="152"/>
        <end position="172"/>
    </location>
</feature>
<comment type="caution">
    <text evidence="13">The sequence shown here is derived from an EMBL/GenBank/DDBJ whole genome shotgun (WGS) entry which is preliminary data.</text>
</comment>
<evidence type="ECO:0000256" key="8">
    <source>
        <dbReference type="RuleBase" id="RU003793"/>
    </source>
</evidence>
<evidence type="ECO:0000256" key="3">
    <source>
        <dbReference type="ARBA" id="ARBA00022475"/>
    </source>
</evidence>
<keyword evidence="9" id="KW-0511">Multifunctional enzyme</keyword>
<feature type="transmembrane region" description="Helical" evidence="10">
    <location>
        <begin position="230"/>
        <end position="253"/>
    </location>
</feature>
<proteinExistence type="inferred from homology"/>
<keyword evidence="9" id="KW-0645">Protease</keyword>
<comment type="subcellular location">
    <subcellularLocation>
        <location evidence="1">Cell inner membrane</location>
        <topology evidence="1">Multi-pass membrane protein</topology>
    </subcellularLocation>
    <subcellularLocation>
        <location evidence="9">Cell membrane</location>
        <topology evidence="9">Multi-pass membrane protein</topology>
    </subcellularLocation>
</comment>
<dbReference type="EC" id="2.1.1.-" evidence="9"/>
<dbReference type="GO" id="GO:0005886">
    <property type="term" value="C:plasma membrane"/>
    <property type="evidence" value="ECO:0007669"/>
    <property type="project" value="UniProtKB-SubCell"/>
</dbReference>
<evidence type="ECO:0000313" key="14">
    <source>
        <dbReference type="Proteomes" id="UP000178526"/>
    </source>
</evidence>
<dbReference type="PANTHER" id="PTHR30487">
    <property type="entry name" value="TYPE 4 PREPILIN-LIKE PROTEINS LEADER PEPTIDE-PROCESSING ENZYME"/>
    <property type="match status" value="1"/>
</dbReference>
<evidence type="ECO:0000256" key="9">
    <source>
        <dbReference type="RuleBase" id="RU003794"/>
    </source>
</evidence>
<dbReference type="InterPro" id="IPR000045">
    <property type="entry name" value="Prepilin_IV_endopep_pep"/>
</dbReference>
<feature type="domain" description="Prepilin peptidase A24 N-terminal" evidence="12">
    <location>
        <begin position="13"/>
        <end position="95"/>
    </location>
</feature>
<dbReference type="GO" id="GO:0032259">
    <property type="term" value="P:methylation"/>
    <property type="evidence" value="ECO:0007669"/>
    <property type="project" value="UniProtKB-KW"/>
</dbReference>
<keyword evidence="3" id="KW-1003">Cell membrane</keyword>
<dbReference type="GO" id="GO:0004190">
    <property type="term" value="F:aspartic-type endopeptidase activity"/>
    <property type="evidence" value="ECO:0007669"/>
    <property type="project" value="UniProtKB-EC"/>
</dbReference>
<dbReference type="Pfam" id="PF06750">
    <property type="entry name" value="A24_N_bact"/>
    <property type="match status" value="1"/>
</dbReference>
<feature type="domain" description="Prepilin type IV endopeptidase peptidase" evidence="11">
    <location>
        <begin position="106"/>
        <end position="212"/>
    </location>
</feature>
<keyword evidence="7 10" id="KW-0472">Membrane</keyword>
<evidence type="ECO:0000256" key="7">
    <source>
        <dbReference type="ARBA" id="ARBA00023136"/>
    </source>
</evidence>
<keyword evidence="9" id="KW-0378">Hydrolase</keyword>
<keyword evidence="6 10" id="KW-1133">Transmembrane helix</keyword>
<evidence type="ECO:0000259" key="11">
    <source>
        <dbReference type="Pfam" id="PF01478"/>
    </source>
</evidence>
<dbReference type="GO" id="GO:0008168">
    <property type="term" value="F:methyltransferase activity"/>
    <property type="evidence" value="ECO:0007669"/>
    <property type="project" value="UniProtKB-KW"/>
</dbReference>
<keyword evidence="5 9" id="KW-0812">Transmembrane</keyword>
<organism evidence="13 14">
    <name type="scientific">Candidatus Schekmanbacteria bacterium GWA2_38_11</name>
    <dbReference type="NCBI Taxonomy" id="1817876"/>
    <lineage>
        <taxon>Bacteria</taxon>
        <taxon>Candidatus Schekmaniibacteriota</taxon>
    </lineage>
</organism>
<dbReference type="GO" id="GO:0006465">
    <property type="term" value="P:signal peptide processing"/>
    <property type="evidence" value="ECO:0007669"/>
    <property type="project" value="TreeGrafter"/>
</dbReference>
<feature type="transmembrane region" description="Helical" evidence="10">
    <location>
        <begin position="193"/>
        <end position="218"/>
    </location>
</feature>
<feature type="transmembrane region" description="Helical" evidence="10">
    <location>
        <begin position="76"/>
        <end position="96"/>
    </location>
</feature>
<comment type="similarity">
    <text evidence="2 8">Belongs to the peptidase A24 family.</text>
</comment>
<comment type="catalytic activity">
    <reaction evidence="9">
        <text>Typically cleaves a -Gly-|-Phe- bond to release an N-terminal, basic peptide of 5-8 residues from type IV prepilin, and then N-methylates the new N-terminal amino group, the methyl donor being S-adenosyl-L-methionine.</text>
        <dbReference type="EC" id="3.4.23.43"/>
    </reaction>
</comment>
<accession>A0A1F7RLD7</accession>
<dbReference type="PRINTS" id="PR00864">
    <property type="entry name" value="PREPILNPTASE"/>
</dbReference>
<dbReference type="EC" id="3.4.23.43" evidence="9"/>
<dbReference type="Pfam" id="PF01478">
    <property type="entry name" value="Peptidase_A24"/>
    <property type="match status" value="1"/>
</dbReference>
<dbReference type="InterPro" id="IPR014032">
    <property type="entry name" value="Peptidase_A24A_bac"/>
</dbReference>
<evidence type="ECO:0000259" key="12">
    <source>
        <dbReference type="Pfam" id="PF06750"/>
    </source>
</evidence>
<dbReference type="EMBL" id="MGDB01000065">
    <property type="protein sequence ID" value="OGL41697.1"/>
    <property type="molecule type" value="Genomic_DNA"/>
</dbReference>
<evidence type="ECO:0000256" key="10">
    <source>
        <dbReference type="SAM" id="Phobius"/>
    </source>
</evidence>
<dbReference type="Proteomes" id="UP000178526">
    <property type="component" value="Unassembled WGS sequence"/>
</dbReference>
<dbReference type="AlphaFoldDB" id="A0A1F7RLD7"/>
<keyword evidence="9" id="KW-0808">Transferase</keyword>
<evidence type="ECO:0000256" key="5">
    <source>
        <dbReference type="ARBA" id="ARBA00022692"/>
    </source>
</evidence>
<evidence type="ECO:0000256" key="1">
    <source>
        <dbReference type="ARBA" id="ARBA00004429"/>
    </source>
</evidence>
<gene>
    <name evidence="13" type="ORF">A2042_04400</name>
</gene>
<dbReference type="InterPro" id="IPR010627">
    <property type="entry name" value="Prepilin_pept_A24_N"/>
</dbReference>
<reference evidence="13 14" key="1">
    <citation type="journal article" date="2016" name="Nat. Commun.">
        <title>Thousands of microbial genomes shed light on interconnected biogeochemical processes in an aquifer system.</title>
        <authorList>
            <person name="Anantharaman K."/>
            <person name="Brown C.T."/>
            <person name="Hug L.A."/>
            <person name="Sharon I."/>
            <person name="Castelle C.J."/>
            <person name="Probst A.J."/>
            <person name="Thomas B.C."/>
            <person name="Singh A."/>
            <person name="Wilkins M.J."/>
            <person name="Karaoz U."/>
            <person name="Brodie E.L."/>
            <person name="Williams K.H."/>
            <person name="Hubbard S.S."/>
            <person name="Banfield J.F."/>
        </authorList>
    </citation>
    <scope>NUCLEOTIDE SEQUENCE [LARGE SCALE GENOMIC DNA]</scope>
</reference>
<keyword evidence="9" id="KW-0489">Methyltransferase</keyword>
<evidence type="ECO:0000256" key="4">
    <source>
        <dbReference type="ARBA" id="ARBA00022519"/>
    </source>
</evidence>
<evidence type="ECO:0000256" key="2">
    <source>
        <dbReference type="ARBA" id="ARBA00005801"/>
    </source>
</evidence>
<evidence type="ECO:0000256" key="6">
    <source>
        <dbReference type="ARBA" id="ARBA00022989"/>
    </source>
</evidence>
<dbReference type="PANTHER" id="PTHR30487:SF0">
    <property type="entry name" value="PREPILIN LEADER PEPTIDASE_N-METHYLTRANSFERASE-RELATED"/>
    <property type="match status" value="1"/>
</dbReference>
<evidence type="ECO:0000313" key="13">
    <source>
        <dbReference type="EMBL" id="OGL41697.1"/>
    </source>
</evidence>
<comment type="function">
    <text evidence="9">Plays an essential role in type IV pili and type II pseudopili formation by proteolytically removing the leader sequence from substrate proteins and subsequently monomethylating the alpha-amino group of the newly exposed N-terminal phenylalanine.</text>
</comment>
<feature type="transmembrane region" description="Helical" evidence="10">
    <location>
        <begin position="6"/>
        <end position="29"/>
    </location>
</feature>
<name>A0A1F7RLD7_9BACT</name>
<protein>
    <recommendedName>
        <fullName evidence="9">Prepilin leader peptidase/N-methyltransferase</fullName>
        <ecNumber evidence="9">2.1.1.-</ecNumber>
        <ecNumber evidence="9">3.4.23.43</ecNumber>
    </recommendedName>
</protein>
<keyword evidence="4" id="KW-0997">Cell inner membrane</keyword>
<sequence>MMESFLFSLFFFLLGTAAGSFLNVCICRLPKKESIISPRSHCLKCGKQILIRDNIPILSYILLGGRCRNCKEKISVLYPLIEFLTGLTFLYFFYLFKLGSDLLPNFIFACSLIVISAIDIKHRIIPNEISIPFIFLGILFSPFLHLRWSDSILGALIGGSLLYLIAATYSFLTKKEGMGMGDVKLLTMIGAFLGIRGVLLALIFASFLGTAGGLFMIIWKGKGREYPIPFGLFLSIGAIVTLLWGDELIRAYIGFLMSFR</sequence>
<feature type="transmembrane region" description="Helical" evidence="10">
    <location>
        <begin position="129"/>
        <end position="146"/>
    </location>
</feature>
<dbReference type="InterPro" id="IPR050882">
    <property type="entry name" value="Prepilin_peptidase/N-MTase"/>
</dbReference>
<dbReference type="Gene3D" id="1.20.120.1220">
    <property type="match status" value="1"/>
</dbReference>